<evidence type="ECO:0000256" key="5">
    <source>
        <dbReference type="ARBA" id="ARBA00022692"/>
    </source>
</evidence>
<dbReference type="Pfam" id="PF05495">
    <property type="entry name" value="zf-CHY"/>
    <property type="match status" value="1"/>
</dbReference>
<keyword evidence="3" id="KW-0813">Transport</keyword>
<dbReference type="InterPro" id="IPR037274">
    <property type="entry name" value="Znf_CHY_sf"/>
</dbReference>
<dbReference type="Gene3D" id="1.10.1760.20">
    <property type="match status" value="1"/>
</dbReference>
<keyword evidence="6" id="KW-0479">Metal-binding</keyword>
<gene>
    <name evidence="13" type="ORF">KE3_1911</name>
</gene>
<dbReference type="PROSITE" id="PS51266">
    <property type="entry name" value="ZF_CHY"/>
    <property type="match status" value="1"/>
</dbReference>
<dbReference type="InterPro" id="IPR003784">
    <property type="entry name" value="BioY"/>
</dbReference>
<feature type="transmembrane region" description="Helical" evidence="11">
    <location>
        <begin position="159"/>
        <end position="180"/>
    </location>
</feature>
<dbReference type="GO" id="GO:0005886">
    <property type="term" value="C:plasma membrane"/>
    <property type="evidence" value="ECO:0007669"/>
    <property type="project" value="UniProtKB-SubCell"/>
</dbReference>
<organism evidence="13 14">
    <name type="scientific">Streptococcus lutetiensis 033</name>
    <dbReference type="NCBI Taxonomy" id="1076934"/>
    <lineage>
        <taxon>Bacteria</taxon>
        <taxon>Bacillati</taxon>
        <taxon>Bacillota</taxon>
        <taxon>Bacilli</taxon>
        <taxon>Lactobacillales</taxon>
        <taxon>Streptococcaceae</taxon>
        <taxon>Streptococcus</taxon>
    </lineage>
</organism>
<dbReference type="Proteomes" id="UP000015268">
    <property type="component" value="Chromosome"/>
</dbReference>
<keyword evidence="9 11" id="KW-1133">Transmembrane helix</keyword>
<evidence type="ECO:0000256" key="7">
    <source>
        <dbReference type="ARBA" id="ARBA00022771"/>
    </source>
</evidence>
<dbReference type="AlphaFoldDB" id="A0AB33ANX7"/>
<keyword evidence="5 11" id="KW-0812">Transmembrane</keyword>
<keyword evidence="14" id="KW-1185">Reference proteome</keyword>
<comment type="subcellular location">
    <subcellularLocation>
        <location evidence="1">Cell membrane</location>
        <topology evidence="1">Multi-pass membrane protein</topology>
    </subcellularLocation>
</comment>
<feature type="transmembrane region" description="Helical" evidence="11">
    <location>
        <begin position="186"/>
        <end position="206"/>
    </location>
</feature>
<dbReference type="SUPFAM" id="SSF161219">
    <property type="entry name" value="CHY zinc finger-like"/>
    <property type="match status" value="1"/>
</dbReference>
<dbReference type="PANTHER" id="PTHR34295:SF4">
    <property type="entry name" value="BIOTIN TRANSPORTER BIOY-RELATED"/>
    <property type="match status" value="1"/>
</dbReference>
<evidence type="ECO:0000256" key="2">
    <source>
        <dbReference type="ARBA" id="ARBA00010692"/>
    </source>
</evidence>
<dbReference type="GO" id="GO:0008270">
    <property type="term" value="F:zinc ion binding"/>
    <property type="evidence" value="ECO:0007669"/>
    <property type="project" value="UniProtKB-KW"/>
</dbReference>
<keyword evidence="10 11" id="KW-0472">Membrane</keyword>
<evidence type="ECO:0000256" key="6">
    <source>
        <dbReference type="ARBA" id="ARBA00022723"/>
    </source>
</evidence>
<evidence type="ECO:0000256" key="4">
    <source>
        <dbReference type="ARBA" id="ARBA00022475"/>
    </source>
</evidence>
<feature type="transmembrane region" description="Helical" evidence="11">
    <location>
        <begin position="132"/>
        <end position="152"/>
    </location>
</feature>
<sequence length="281" mass="31065">MIYGIGLDSEGRCLHYHTKCDVVALKCNKCKEYFVCYQCHNQLQNHPFEPVSKEDVAPVICGSCRHFLTFAEYKKGACPYCHHAFNPKCQVHETIYFKELFMKNVRDLLYIAMMSTILVILGFIPAIPLGFIPVPIVLQNLGVMLAGILLGWKKGTLSILLFDLLGMFIPAFSGSTFFTVFAGPTLGYVIAWLFVPMVISGILAIFKKTSFVVNLIAILLGGMIFVDVVGAVYLSVYTHTPLVASLLSNLAFIPGDTIKSVVAAMIAYKFKDKLIPSQVAC</sequence>
<name>A0AB33ANX7_9STRE</name>
<dbReference type="InterPro" id="IPR008913">
    <property type="entry name" value="Znf_CHY"/>
</dbReference>
<dbReference type="EMBL" id="CP003025">
    <property type="protein sequence ID" value="AGS06362.1"/>
    <property type="molecule type" value="Genomic_DNA"/>
</dbReference>
<dbReference type="KEGG" id="slu:KE3_1911"/>
<keyword evidence="8" id="KW-0862">Zinc</keyword>
<evidence type="ECO:0000313" key="13">
    <source>
        <dbReference type="EMBL" id="AGS06362.1"/>
    </source>
</evidence>
<protein>
    <submittedName>
        <fullName evidence="13">BioY family protein</fullName>
    </submittedName>
</protein>
<accession>A0AB33ANX7</accession>
<evidence type="ECO:0000259" key="12">
    <source>
        <dbReference type="PROSITE" id="PS51266"/>
    </source>
</evidence>
<proteinExistence type="inferred from homology"/>
<dbReference type="PANTHER" id="PTHR34295">
    <property type="entry name" value="BIOTIN TRANSPORTER BIOY"/>
    <property type="match status" value="1"/>
</dbReference>
<evidence type="ECO:0000256" key="9">
    <source>
        <dbReference type="ARBA" id="ARBA00022989"/>
    </source>
</evidence>
<evidence type="ECO:0000256" key="1">
    <source>
        <dbReference type="ARBA" id="ARBA00004651"/>
    </source>
</evidence>
<keyword evidence="4" id="KW-1003">Cell membrane</keyword>
<feature type="transmembrane region" description="Helical" evidence="11">
    <location>
        <begin position="108"/>
        <end position="126"/>
    </location>
</feature>
<evidence type="ECO:0000256" key="10">
    <source>
        <dbReference type="ARBA" id="ARBA00023136"/>
    </source>
</evidence>
<evidence type="ECO:0000256" key="11">
    <source>
        <dbReference type="SAM" id="Phobius"/>
    </source>
</evidence>
<dbReference type="GO" id="GO:0015225">
    <property type="term" value="F:biotin transmembrane transporter activity"/>
    <property type="evidence" value="ECO:0007669"/>
    <property type="project" value="InterPro"/>
</dbReference>
<evidence type="ECO:0000256" key="3">
    <source>
        <dbReference type="ARBA" id="ARBA00022448"/>
    </source>
</evidence>
<feature type="domain" description="CHY-type" evidence="12">
    <location>
        <begin position="6"/>
        <end position="83"/>
    </location>
</feature>
<feature type="transmembrane region" description="Helical" evidence="11">
    <location>
        <begin position="213"/>
        <end position="234"/>
    </location>
</feature>
<evidence type="ECO:0000256" key="8">
    <source>
        <dbReference type="ARBA" id="ARBA00022833"/>
    </source>
</evidence>
<keyword evidence="7" id="KW-0863">Zinc-finger</keyword>
<reference evidence="13 14" key="1">
    <citation type="journal article" date="2013" name="BMC Microbiol.">
        <title>Dynamics of fecal microbial communities in children with diarrhea of unknown etiology and genomic analysis of associated Streptococcus lutetiensis.</title>
        <authorList>
            <person name="Jin D."/>
            <person name="Chen C."/>
            <person name="Li L."/>
            <person name="Lu S."/>
            <person name="Li Z."/>
            <person name="Zhou Z."/>
            <person name="Jing H."/>
            <person name="Xu Y."/>
            <person name="Du P."/>
            <person name="Wang H."/>
            <person name="Xiong Y."/>
            <person name="Zheng H."/>
            <person name="Bai X."/>
            <person name="Sun H."/>
            <person name="Wang L."/>
            <person name="Ye C."/>
            <person name="Gottschalk M."/>
            <person name="Xu J."/>
        </authorList>
    </citation>
    <scope>NUCLEOTIDE SEQUENCE [LARGE SCALE GENOMIC DNA]</scope>
    <source>
        <strain evidence="13 14">033</strain>
    </source>
</reference>
<evidence type="ECO:0000313" key="14">
    <source>
        <dbReference type="Proteomes" id="UP000015268"/>
    </source>
</evidence>
<comment type="similarity">
    <text evidence="2">Belongs to the BioY family.</text>
</comment>
<dbReference type="Pfam" id="PF02632">
    <property type="entry name" value="BioY"/>
    <property type="match status" value="1"/>
</dbReference>